<dbReference type="InParanoid" id="A0A409YAK6"/>
<feature type="compositionally biased region" description="Low complexity" evidence="4">
    <location>
        <begin position="230"/>
        <end position="241"/>
    </location>
</feature>
<evidence type="ECO:0000313" key="6">
    <source>
        <dbReference type="Proteomes" id="UP000284842"/>
    </source>
</evidence>
<evidence type="ECO:0000256" key="2">
    <source>
        <dbReference type="ARBA" id="ARBA00022694"/>
    </source>
</evidence>
<feature type="compositionally biased region" description="Acidic residues" evidence="4">
    <location>
        <begin position="248"/>
        <end position="260"/>
    </location>
</feature>
<evidence type="ECO:0000313" key="5">
    <source>
        <dbReference type="EMBL" id="PPR00045.1"/>
    </source>
</evidence>
<sequence length="260" mass="28819">MSTIARKRKLDNSQTTSDSGKRLKLSSTTDNGVTNHATISESSHTESSKTVSLGHKKAVKSKRRKLDPPRPFPTVPTSVSATGPRSSHREGKNIICITRKTPLGSYLRRCKDIIIKDGYKTLYFSAMGAAIPQLLQLVCALPPILPYPQDEIKWEISTGTTEVNDELHPEDEDEDISYETRQKSTLAIVFRIGDGTFEGDTAAVRKYSAGKFVGKNIQSSRTNQKDQRSAKTAHSASAASATRREVIFEEPEQEEFMDML</sequence>
<protein>
    <submittedName>
        <fullName evidence="5">Uncharacterized protein</fullName>
    </submittedName>
</protein>
<dbReference type="Pfam" id="PF12328">
    <property type="entry name" value="Rpp20"/>
    <property type="match status" value="1"/>
</dbReference>
<feature type="compositionally biased region" description="Polar residues" evidence="4">
    <location>
        <begin position="25"/>
        <end position="42"/>
    </location>
</feature>
<feature type="compositionally biased region" description="Basic residues" evidence="4">
    <location>
        <begin position="54"/>
        <end position="65"/>
    </location>
</feature>
<keyword evidence="3" id="KW-0539">Nucleus</keyword>
<reference evidence="5 6" key="1">
    <citation type="journal article" date="2018" name="Evol. Lett.">
        <title>Horizontal gene cluster transfer increased hallucinogenic mushroom diversity.</title>
        <authorList>
            <person name="Reynolds H.T."/>
            <person name="Vijayakumar V."/>
            <person name="Gluck-Thaler E."/>
            <person name="Korotkin H.B."/>
            <person name="Matheny P.B."/>
            <person name="Slot J.C."/>
        </authorList>
    </citation>
    <scope>NUCLEOTIDE SEQUENCE [LARGE SCALE GENOMIC DNA]</scope>
    <source>
        <strain evidence="5 6">2629</strain>
    </source>
</reference>
<organism evidence="5 6">
    <name type="scientific">Panaeolus cyanescens</name>
    <dbReference type="NCBI Taxonomy" id="181874"/>
    <lineage>
        <taxon>Eukaryota</taxon>
        <taxon>Fungi</taxon>
        <taxon>Dikarya</taxon>
        <taxon>Basidiomycota</taxon>
        <taxon>Agaricomycotina</taxon>
        <taxon>Agaricomycetes</taxon>
        <taxon>Agaricomycetidae</taxon>
        <taxon>Agaricales</taxon>
        <taxon>Agaricineae</taxon>
        <taxon>Galeropsidaceae</taxon>
        <taxon>Panaeolus</taxon>
    </lineage>
</organism>
<dbReference type="Proteomes" id="UP000284842">
    <property type="component" value="Unassembled WGS sequence"/>
</dbReference>
<evidence type="ECO:0000256" key="4">
    <source>
        <dbReference type="SAM" id="MobiDB-lite"/>
    </source>
</evidence>
<dbReference type="GO" id="GO:0005655">
    <property type="term" value="C:nucleolar ribonuclease P complex"/>
    <property type="evidence" value="ECO:0007669"/>
    <property type="project" value="InterPro"/>
</dbReference>
<keyword evidence="6" id="KW-1185">Reference proteome</keyword>
<feature type="compositionally biased region" description="Polar residues" evidence="4">
    <location>
        <begin position="75"/>
        <end position="85"/>
    </location>
</feature>
<dbReference type="OrthoDB" id="416729at2759"/>
<dbReference type="GO" id="GO:0000172">
    <property type="term" value="C:ribonuclease MRP complex"/>
    <property type="evidence" value="ECO:0007669"/>
    <property type="project" value="InterPro"/>
</dbReference>
<dbReference type="GO" id="GO:0003676">
    <property type="term" value="F:nucleic acid binding"/>
    <property type="evidence" value="ECO:0007669"/>
    <property type="project" value="InterPro"/>
</dbReference>
<comment type="caution">
    <text evidence="5">The sequence shown here is derived from an EMBL/GenBank/DDBJ whole genome shotgun (WGS) entry which is preliminary data.</text>
</comment>
<evidence type="ECO:0000256" key="1">
    <source>
        <dbReference type="ARBA" id="ARBA00004123"/>
    </source>
</evidence>
<comment type="subcellular location">
    <subcellularLocation>
        <location evidence="1">Nucleus</location>
    </subcellularLocation>
</comment>
<dbReference type="EMBL" id="NHTK01001337">
    <property type="protein sequence ID" value="PPR00045.1"/>
    <property type="molecule type" value="Genomic_DNA"/>
</dbReference>
<dbReference type="InterPro" id="IPR036882">
    <property type="entry name" value="Alba-like_dom_sf"/>
</dbReference>
<keyword evidence="2" id="KW-0819">tRNA processing</keyword>
<dbReference type="InterPro" id="IPR014612">
    <property type="entry name" value="Pop7/Rpp20"/>
</dbReference>
<dbReference type="GO" id="GO:0001682">
    <property type="term" value="P:tRNA 5'-leader removal"/>
    <property type="evidence" value="ECO:0007669"/>
    <property type="project" value="InterPro"/>
</dbReference>
<dbReference type="AlphaFoldDB" id="A0A409YAK6"/>
<feature type="region of interest" description="Disordered" evidence="4">
    <location>
        <begin position="218"/>
        <end position="260"/>
    </location>
</feature>
<feature type="region of interest" description="Disordered" evidence="4">
    <location>
        <begin position="1"/>
        <end position="91"/>
    </location>
</feature>
<dbReference type="Gene3D" id="3.30.110.20">
    <property type="entry name" value="Alba-like domain"/>
    <property type="match status" value="1"/>
</dbReference>
<name>A0A409YAK6_9AGAR</name>
<gene>
    <name evidence="5" type="ORF">CVT24_009001</name>
</gene>
<evidence type="ECO:0000256" key="3">
    <source>
        <dbReference type="ARBA" id="ARBA00023242"/>
    </source>
</evidence>
<accession>A0A409YAK6</accession>
<dbReference type="SUPFAM" id="SSF82704">
    <property type="entry name" value="AlbA-like"/>
    <property type="match status" value="1"/>
</dbReference>
<proteinExistence type="predicted"/>